<comment type="caution">
    <text evidence="2">The sequence shown here is derived from an EMBL/GenBank/DDBJ whole genome shotgun (WGS) entry which is preliminary data.</text>
</comment>
<reference evidence="2" key="1">
    <citation type="submission" date="2020-03" db="EMBL/GenBank/DDBJ databases">
        <authorList>
            <person name="Weist P."/>
        </authorList>
    </citation>
    <scope>NUCLEOTIDE SEQUENCE</scope>
</reference>
<keyword evidence="3" id="KW-1185">Reference proteome</keyword>
<proteinExistence type="predicted"/>
<evidence type="ECO:0000313" key="2">
    <source>
        <dbReference type="EMBL" id="CAB1421890.1"/>
    </source>
</evidence>
<evidence type="ECO:0000313" key="3">
    <source>
        <dbReference type="Proteomes" id="UP001153269"/>
    </source>
</evidence>
<dbReference type="EMBL" id="CADEAL010000552">
    <property type="protein sequence ID" value="CAB1421890.1"/>
    <property type="molecule type" value="Genomic_DNA"/>
</dbReference>
<name>A0A9N7Y846_PLEPL</name>
<dbReference type="AlphaFoldDB" id="A0A9N7Y846"/>
<feature type="region of interest" description="Disordered" evidence="1">
    <location>
        <begin position="92"/>
        <end position="125"/>
    </location>
</feature>
<accession>A0A9N7Y846</accession>
<feature type="compositionally biased region" description="Basic and acidic residues" evidence="1">
    <location>
        <begin position="116"/>
        <end position="125"/>
    </location>
</feature>
<gene>
    <name evidence="2" type="ORF">PLEPLA_LOCUS9778</name>
</gene>
<organism evidence="2 3">
    <name type="scientific">Pleuronectes platessa</name>
    <name type="common">European plaice</name>
    <dbReference type="NCBI Taxonomy" id="8262"/>
    <lineage>
        <taxon>Eukaryota</taxon>
        <taxon>Metazoa</taxon>
        <taxon>Chordata</taxon>
        <taxon>Craniata</taxon>
        <taxon>Vertebrata</taxon>
        <taxon>Euteleostomi</taxon>
        <taxon>Actinopterygii</taxon>
        <taxon>Neopterygii</taxon>
        <taxon>Teleostei</taxon>
        <taxon>Neoteleostei</taxon>
        <taxon>Acanthomorphata</taxon>
        <taxon>Carangaria</taxon>
        <taxon>Pleuronectiformes</taxon>
        <taxon>Pleuronectoidei</taxon>
        <taxon>Pleuronectidae</taxon>
        <taxon>Pleuronectes</taxon>
    </lineage>
</organism>
<protein>
    <submittedName>
        <fullName evidence="2">Uncharacterized protein</fullName>
    </submittedName>
</protein>
<dbReference type="Proteomes" id="UP001153269">
    <property type="component" value="Unassembled WGS sequence"/>
</dbReference>
<sequence length="125" mass="13772">MEPVQRHCATSPADRWLAPVPVPVATSHINSRPTSAERDLSPCLRREARTSRRGGRLPVAAVNLSVSQHVNYPSFTRPHQLGCSGLIVKHKLNHGGDEMSPPPPPPPRSLLLTLEVKSEKTHRED</sequence>
<evidence type="ECO:0000256" key="1">
    <source>
        <dbReference type="SAM" id="MobiDB-lite"/>
    </source>
</evidence>